<dbReference type="Pfam" id="PF01924">
    <property type="entry name" value="HypD"/>
    <property type="match status" value="1"/>
</dbReference>
<dbReference type="PANTHER" id="PTHR30149">
    <property type="entry name" value="HYDROGENASE PROTEIN ASSEMBLY PROTEIN HYPD"/>
    <property type="match status" value="1"/>
</dbReference>
<dbReference type="Proteomes" id="UP001623660">
    <property type="component" value="Unassembled WGS sequence"/>
</dbReference>
<evidence type="ECO:0000313" key="2">
    <source>
        <dbReference type="Proteomes" id="UP001623660"/>
    </source>
</evidence>
<organism evidence="1 2">
    <name type="scientific">Candidatus Clostridium eludens</name>
    <dbReference type="NCBI Taxonomy" id="3381663"/>
    <lineage>
        <taxon>Bacteria</taxon>
        <taxon>Bacillati</taxon>
        <taxon>Bacillota</taxon>
        <taxon>Clostridia</taxon>
        <taxon>Eubacteriales</taxon>
        <taxon>Clostridiaceae</taxon>
        <taxon>Clostridium</taxon>
    </lineage>
</organism>
<accession>A0ABW8SSF0</accession>
<protein>
    <submittedName>
        <fullName evidence="1">Hydrogenase formation protein HypD</fullName>
    </submittedName>
</protein>
<evidence type="ECO:0000313" key="1">
    <source>
        <dbReference type="EMBL" id="MFL0198955.1"/>
    </source>
</evidence>
<dbReference type="InterPro" id="IPR042243">
    <property type="entry name" value="HypD_1"/>
</dbReference>
<proteinExistence type="predicted"/>
<dbReference type="Gene3D" id="3.40.50.11750">
    <property type="entry name" value="HypD, alpha/beta domain 1"/>
    <property type="match status" value="1"/>
</dbReference>
<gene>
    <name evidence="1" type="ORF">ACJDU8_25940</name>
</gene>
<reference evidence="1 2" key="1">
    <citation type="submission" date="2024-11" db="EMBL/GenBank/DDBJ databases">
        <authorList>
            <person name="Heng Y.C."/>
            <person name="Lim A.C.H."/>
            <person name="Lee J.K.Y."/>
            <person name="Kittelmann S."/>
        </authorList>
    </citation>
    <scope>NUCLEOTIDE SEQUENCE [LARGE SCALE GENOMIC DNA]</scope>
    <source>
        <strain evidence="1 2">WILCCON 0269</strain>
    </source>
</reference>
<sequence>MSENELLINLINKIKNSDIERFTIMEICGTHTQSIAKMGIRKLLYPKVSLVSGPGCPVCVTSEGYIDAAIELLN</sequence>
<dbReference type="EMBL" id="JBJHZX010000226">
    <property type="protein sequence ID" value="MFL0198955.1"/>
    <property type="molecule type" value="Genomic_DNA"/>
</dbReference>
<dbReference type="InterPro" id="IPR002780">
    <property type="entry name" value="Hyd_form_HypD"/>
</dbReference>
<name>A0ABW8SSF0_9CLOT</name>
<feature type="non-terminal residue" evidence="1">
    <location>
        <position position="74"/>
    </location>
</feature>
<keyword evidence="2" id="KW-1185">Reference proteome</keyword>
<dbReference type="PANTHER" id="PTHR30149:SF0">
    <property type="entry name" value="HYDROGENASE MATURATION FACTOR HYPD"/>
    <property type="match status" value="1"/>
</dbReference>
<comment type="caution">
    <text evidence="1">The sequence shown here is derived from an EMBL/GenBank/DDBJ whole genome shotgun (WGS) entry which is preliminary data.</text>
</comment>